<evidence type="ECO:0000256" key="1">
    <source>
        <dbReference type="SAM" id="Phobius"/>
    </source>
</evidence>
<proteinExistence type="predicted"/>
<reference evidence="3" key="1">
    <citation type="journal article" date="2019" name="Int. J. Syst. Evol. Microbiol.">
        <title>The Global Catalogue of Microorganisms (GCM) 10K type strain sequencing project: providing services to taxonomists for standard genome sequencing and annotation.</title>
        <authorList>
            <consortium name="The Broad Institute Genomics Platform"/>
            <consortium name="The Broad Institute Genome Sequencing Center for Infectious Disease"/>
            <person name="Wu L."/>
            <person name="Ma J."/>
        </authorList>
    </citation>
    <scope>NUCLEOTIDE SEQUENCE [LARGE SCALE GENOMIC DNA]</scope>
    <source>
        <strain evidence="3">JCM 9088</strain>
    </source>
</reference>
<keyword evidence="1" id="KW-0472">Membrane</keyword>
<evidence type="ECO:0000313" key="3">
    <source>
        <dbReference type="Proteomes" id="UP001500403"/>
    </source>
</evidence>
<keyword evidence="1" id="KW-0812">Transmembrane</keyword>
<evidence type="ECO:0000313" key="2">
    <source>
        <dbReference type="EMBL" id="GAA2974189.1"/>
    </source>
</evidence>
<dbReference type="EMBL" id="BAAAUD010000114">
    <property type="protein sequence ID" value="GAA2974189.1"/>
    <property type="molecule type" value="Genomic_DNA"/>
</dbReference>
<dbReference type="Proteomes" id="UP001500403">
    <property type="component" value="Unassembled WGS sequence"/>
</dbReference>
<feature type="transmembrane region" description="Helical" evidence="1">
    <location>
        <begin position="23"/>
        <end position="43"/>
    </location>
</feature>
<keyword evidence="1" id="KW-1133">Transmembrane helix</keyword>
<dbReference type="RefSeq" id="WP_344500871.1">
    <property type="nucleotide sequence ID" value="NZ_BAAAUD010000114.1"/>
</dbReference>
<gene>
    <name evidence="2" type="ORF">GCM10010446_68120</name>
</gene>
<comment type="caution">
    <text evidence="2">The sequence shown here is derived from an EMBL/GenBank/DDBJ whole genome shotgun (WGS) entry which is preliminary data.</text>
</comment>
<feature type="transmembrane region" description="Helical" evidence="1">
    <location>
        <begin position="63"/>
        <end position="87"/>
    </location>
</feature>
<organism evidence="2 3">
    <name type="scientific">Streptomyces enissocaesilis</name>
    <dbReference type="NCBI Taxonomy" id="332589"/>
    <lineage>
        <taxon>Bacteria</taxon>
        <taxon>Bacillati</taxon>
        <taxon>Actinomycetota</taxon>
        <taxon>Actinomycetes</taxon>
        <taxon>Kitasatosporales</taxon>
        <taxon>Streptomycetaceae</taxon>
        <taxon>Streptomyces</taxon>
        <taxon>Streptomyces rochei group</taxon>
    </lineage>
</organism>
<keyword evidence="3" id="KW-1185">Reference proteome</keyword>
<protein>
    <submittedName>
        <fullName evidence="2">Uncharacterized protein</fullName>
    </submittedName>
</protein>
<name>A0ABP6K5I3_9ACTN</name>
<accession>A0ABP6K5I3</accession>
<sequence>MEGFGSLNEESKSNEAVAKRARIASYALALIGVFSAVFGESALRAIDAGSGHAIPYSVYSTTHYAILISAEIGVPLAASLFGVALVLKRL</sequence>